<comment type="similarity">
    <text evidence="2">Belongs to the HNF1 homeobox family.</text>
</comment>
<dbReference type="InterPro" id="IPR039066">
    <property type="entry name" value="HNF-1"/>
</dbReference>
<evidence type="ECO:0000256" key="7">
    <source>
        <dbReference type="ARBA" id="ARBA00023163"/>
    </source>
</evidence>
<evidence type="ECO:0000256" key="5">
    <source>
        <dbReference type="ARBA" id="ARBA00023155"/>
    </source>
</evidence>
<dbReference type="CDD" id="cd00086">
    <property type="entry name" value="homeodomain"/>
    <property type="match status" value="1"/>
</dbReference>
<dbReference type="RefSeq" id="XP_060549196.1">
    <property type="nucleotide sequence ID" value="XM_060693213.1"/>
</dbReference>
<protein>
    <submittedName>
        <fullName evidence="15">Hepatocyte nuclear factor 1-beta isoform X1</fullName>
    </submittedName>
</protein>
<feature type="domain" description="POU-specific atypical" evidence="12">
    <location>
        <begin position="114"/>
        <end position="209"/>
    </location>
</feature>
<keyword evidence="4 9" id="KW-0238">DNA-binding</keyword>
<proteinExistence type="inferred from homology"/>
<evidence type="ECO:0000256" key="8">
    <source>
        <dbReference type="ARBA" id="ARBA00023242"/>
    </source>
</evidence>
<dbReference type="Gene3D" id="1.10.260.40">
    <property type="entry name" value="lambda repressor-like DNA-binding domains"/>
    <property type="match status" value="1"/>
</dbReference>
<dbReference type="SUPFAM" id="SSF46689">
    <property type="entry name" value="Homeodomain-like"/>
    <property type="match status" value="1"/>
</dbReference>
<keyword evidence="5 9" id="KW-0371">Homeobox</keyword>
<dbReference type="InterPro" id="IPR044866">
    <property type="entry name" value="HNF_P1"/>
</dbReference>
<dbReference type="InterPro" id="IPR044869">
    <property type="entry name" value="HNF-1_POU"/>
</dbReference>
<evidence type="ECO:0000259" key="11">
    <source>
        <dbReference type="PROSITE" id="PS50071"/>
    </source>
</evidence>
<feature type="domain" description="Homeobox" evidence="11">
    <location>
        <begin position="250"/>
        <end position="331"/>
    </location>
</feature>
<dbReference type="GeneID" id="117675699"/>
<keyword evidence="7" id="KW-0804">Transcription</keyword>
<dbReference type="Proteomes" id="UP001652622">
    <property type="component" value="Unplaced"/>
</dbReference>
<dbReference type="PANTHER" id="PTHR11568:SF2">
    <property type="entry name" value="HEPATOCYTE NUCLEAR FACTOR 1-BETA"/>
    <property type="match status" value="1"/>
</dbReference>
<evidence type="ECO:0000259" key="13">
    <source>
        <dbReference type="PROSITE" id="PS51937"/>
    </source>
</evidence>
<dbReference type="SUPFAM" id="SSF47413">
    <property type="entry name" value="lambda repressor-like DNA-binding domains"/>
    <property type="match status" value="1"/>
</dbReference>
<evidence type="ECO:0000256" key="4">
    <source>
        <dbReference type="ARBA" id="ARBA00023125"/>
    </source>
</evidence>
<dbReference type="InterPro" id="IPR006899">
    <property type="entry name" value="HNF-1_N"/>
</dbReference>
<feature type="region of interest" description="Disordered" evidence="10">
    <location>
        <begin position="66"/>
        <end position="105"/>
    </location>
</feature>
<dbReference type="PROSITE" id="PS51937">
    <property type="entry name" value="HNF_P1"/>
    <property type="match status" value="1"/>
</dbReference>
<feature type="DNA-binding region" description="Homeobox" evidence="9">
    <location>
        <begin position="252"/>
        <end position="332"/>
    </location>
</feature>
<evidence type="ECO:0000256" key="3">
    <source>
        <dbReference type="ARBA" id="ARBA00023015"/>
    </source>
</evidence>
<organism evidence="14 15">
    <name type="scientific">Pantherophis guttatus</name>
    <name type="common">Corn snake</name>
    <name type="synonym">Elaphe guttata</name>
    <dbReference type="NCBI Taxonomy" id="94885"/>
    <lineage>
        <taxon>Eukaryota</taxon>
        <taxon>Metazoa</taxon>
        <taxon>Chordata</taxon>
        <taxon>Craniata</taxon>
        <taxon>Vertebrata</taxon>
        <taxon>Euteleostomi</taxon>
        <taxon>Lepidosauria</taxon>
        <taxon>Squamata</taxon>
        <taxon>Bifurcata</taxon>
        <taxon>Unidentata</taxon>
        <taxon>Episquamata</taxon>
        <taxon>Toxicofera</taxon>
        <taxon>Serpentes</taxon>
        <taxon>Colubroidea</taxon>
        <taxon>Colubridae</taxon>
        <taxon>Colubrinae</taxon>
        <taxon>Pantherophis</taxon>
    </lineage>
</organism>
<gene>
    <name evidence="15" type="primary">HNF1B</name>
</gene>
<dbReference type="InterPro" id="IPR006897">
    <property type="entry name" value="HNF1b_C"/>
</dbReference>
<feature type="compositionally biased region" description="Polar residues" evidence="10">
    <location>
        <begin position="381"/>
        <end position="395"/>
    </location>
</feature>
<dbReference type="Pfam" id="PF04812">
    <property type="entry name" value="HNF-1B_C"/>
    <property type="match status" value="1"/>
</dbReference>
<dbReference type="PROSITE" id="PS51936">
    <property type="entry name" value="POU_4"/>
    <property type="match status" value="1"/>
</dbReference>
<evidence type="ECO:0000313" key="15">
    <source>
        <dbReference type="RefSeq" id="XP_060549196.1"/>
    </source>
</evidence>
<feature type="compositionally biased region" description="Low complexity" evidence="10">
    <location>
        <begin position="352"/>
        <end position="362"/>
    </location>
</feature>
<evidence type="ECO:0000256" key="1">
    <source>
        <dbReference type="ARBA" id="ARBA00004123"/>
    </source>
</evidence>
<evidence type="ECO:0000256" key="6">
    <source>
        <dbReference type="ARBA" id="ARBA00023159"/>
    </source>
</evidence>
<keyword evidence="8 9" id="KW-0539">Nucleus</keyword>
<keyword evidence="6" id="KW-0010">Activator</keyword>
<dbReference type="PROSITE" id="PS50071">
    <property type="entry name" value="HOMEOBOX_2"/>
    <property type="match status" value="1"/>
</dbReference>
<evidence type="ECO:0000313" key="14">
    <source>
        <dbReference type="Proteomes" id="UP001652622"/>
    </source>
</evidence>
<evidence type="ECO:0000256" key="9">
    <source>
        <dbReference type="PROSITE-ProRule" id="PRU00108"/>
    </source>
</evidence>
<dbReference type="SMART" id="SM00389">
    <property type="entry name" value="HOX"/>
    <property type="match status" value="1"/>
</dbReference>
<feature type="region of interest" description="Disordered" evidence="10">
    <location>
        <begin position="351"/>
        <end position="395"/>
    </location>
</feature>
<evidence type="ECO:0000259" key="12">
    <source>
        <dbReference type="PROSITE" id="PS51936"/>
    </source>
</evidence>
<dbReference type="InterPro" id="IPR023219">
    <property type="entry name" value="HNF1_dimer_N_dom_sf"/>
</dbReference>
<dbReference type="InterPro" id="IPR009057">
    <property type="entry name" value="Homeodomain-like_sf"/>
</dbReference>
<dbReference type="Gene3D" id="1.10.10.60">
    <property type="entry name" value="Homeodomain-like"/>
    <property type="match status" value="1"/>
</dbReference>
<keyword evidence="3" id="KW-0805">Transcription regulation</keyword>
<sequence length="576" mass="63055">MVSKLSALQHELLNALLTSGVTKEVLIQALEELMPSTGGGSSTTTNNVPAAGGGGYGVKLENLQLSPNSGGGGGTEADSKPIFHTLTNGHSKGRLSGDEGSDDGDDFDTPQILRELQALNTEEAVEQRAEVERMISEDPWRAAKMIKGYMQQHNIPQREVVDVTGLNQSHLSQHLNKGTPMKTQKRAALYTWYVRKQREILRQFNQTVQGSGNMTEKGSQDQLLFLFPEFNQQSQGVGQIDDSCAETPSKKMRRNRFKWGPASQQILYQAYDRQKNPSKEEREALVEECNRAECLQRGVSPSKAHGLGSNLVTEVRVYNWFANRRKEEAFRQKLAMDAYSTGQPHTMNLLLSHGSPHHTQPSSSPPSKMPGIRYSHPGGNEVTSSTSISHHGNNSMVTTSQSILQPVSPASLDPGHSHSLLSPDGKMITVSGGGLPPVSTLTNIHSFSHHTPQQSQNLIMTPLSGVMAITQSLNSSQAQSVPVINSVALQPVQFSQQLHSPHQQSIMQQSTNPMAQQPFMAAVTQLQNSHMYAHKQEPPQYSHTSRFPSAMVVTDTSSLSSLTNMSSNKQCPLQAW</sequence>
<reference evidence="15" key="1">
    <citation type="submission" date="2025-08" db="UniProtKB">
        <authorList>
            <consortium name="RefSeq"/>
        </authorList>
    </citation>
    <scope>IDENTIFICATION</scope>
    <source>
        <tissue evidence="15">Blood</tissue>
    </source>
</reference>
<dbReference type="Pfam" id="PF04814">
    <property type="entry name" value="HNF-1_N"/>
    <property type="match status" value="1"/>
</dbReference>
<dbReference type="InterPro" id="IPR001356">
    <property type="entry name" value="HD"/>
</dbReference>
<accession>A0ABM3ZLE7</accession>
<evidence type="ECO:0000256" key="10">
    <source>
        <dbReference type="SAM" id="MobiDB-lite"/>
    </source>
</evidence>
<feature type="domain" description="HNF-p1" evidence="13">
    <location>
        <begin position="1"/>
        <end position="32"/>
    </location>
</feature>
<comment type="subcellular location">
    <subcellularLocation>
        <location evidence="1 9">Nucleus</location>
    </subcellularLocation>
</comment>
<evidence type="ECO:0000256" key="2">
    <source>
        <dbReference type="ARBA" id="ARBA00009966"/>
    </source>
</evidence>
<dbReference type="SUPFAM" id="SSF100957">
    <property type="entry name" value="Dimerization cofactor of HNF-1 alpha"/>
    <property type="match status" value="1"/>
</dbReference>
<dbReference type="PANTHER" id="PTHR11568">
    <property type="entry name" value="HEPATOCYTE NUCLEAR FACTOR 1"/>
    <property type="match status" value="1"/>
</dbReference>
<keyword evidence="14" id="KW-1185">Reference proteome</keyword>
<dbReference type="InterPro" id="IPR010982">
    <property type="entry name" value="Lambda_DNA-bd_dom_sf"/>
</dbReference>
<name>A0ABM3ZLE7_PANGU</name>